<dbReference type="PROSITE" id="PS51665">
    <property type="entry name" value="ENKURIN"/>
    <property type="match status" value="1"/>
</dbReference>
<feature type="domain" description="Enkurin" evidence="7">
    <location>
        <begin position="198"/>
        <end position="295"/>
    </location>
</feature>
<evidence type="ECO:0000256" key="4">
    <source>
        <dbReference type="ARBA" id="ARBA00023212"/>
    </source>
</evidence>
<dbReference type="PANTHER" id="PTHR21490:SF0">
    <property type="entry name" value="ENKURIN"/>
    <property type="match status" value="1"/>
</dbReference>
<dbReference type="InterPro" id="IPR052102">
    <property type="entry name" value="Enkurin_domain-protein"/>
</dbReference>
<evidence type="ECO:0000256" key="1">
    <source>
        <dbReference type="ARBA" id="ARBA00004138"/>
    </source>
</evidence>
<dbReference type="GO" id="GO:0005879">
    <property type="term" value="C:axonemal microtubule"/>
    <property type="evidence" value="ECO:0007669"/>
    <property type="project" value="TreeGrafter"/>
</dbReference>
<dbReference type="PANTHER" id="PTHR21490">
    <property type="entry name" value="ENKURIN-RELATED"/>
    <property type="match status" value="1"/>
</dbReference>
<dbReference type="GO" id="GO:0001669">
    <property type="term" value="C:acrosomal vesicle"/>
    <property type="evidence" value="ECO:0007669"/>
    <property type="project" value="TreeGrafter"/>
</dbReference>
<dbReference type="Proteomes" id="UP000826195">
    <property type="component" value="Unassembled WGS sequence"/>
</dbReference>
<evidence type="ECO:0000256" key="5">
    <source>
        <dbReference type="ARBA" id="ARBA00023273"/>
    </source>
</evidence>
<reference evidence="8 9" key="1">
    <citation type="journal article" date="2021" name="J. Hered.">
        <title>A chromosome-level genome assembly of the parasitoid wasp, Cotesia glomerata (Hymenoptera: Braconidae).</title>
        <authorList>
            <person name="Pinto B.J."/>
            <person name="Weis J.J."/>
            <person name="Gamble T."/>
            <person name="Ode P.J."/>
            <person name="Paul R."/>
            <person name="Zaspel J.M."/>
        </authorList>
    </citation>
    <scope>NUCLEOTIDE SEQUENCE [LARGE SCALE GENOMIC DNA]</scope>
    <source>
        <strain evidence="8">CgM1</strain>
    </source>
</reference>
<organism evidence="8 9">
    <name type="scientific">Cotesia glomerata</name>
    <name type="common">Lepidopteran parasitic wasp</name>
    <name type="synonym">Apanteles glomeratus</name>
    <dbReference type="NCBI Taxonomy" id="32391"/>
    <lineage>
        <taxon>Eukaryota</taxon>
        <taxon>Metazoa</taxon>
        <taxon>Ecdysozoa</taxon>
        <taxon>Arthropoda</taxon>
        <taxon>Hexapoda</taxon>
        <taxon>Insecta</taxon>
        <taxon>Pterygota</taxon>
        <taxon>Neoptera</taxon>
        <taxon>Endopterygota</taxon>
        <taxon>Hymenoptera</taxon>
        <taxon>Apocrita</taxon>
        <taxon>Ichneumonoidea</taxon>
        <taxon>Braconidae</taxon>
        <taxon>Microgastrinae</taxon>
        <taxon>Cotesia</taxon>
    </lineage>
</organism>
<comment type="caution">
    <text evidence="8">The sequence shown here is derived from an EMBL/GenBank/DDBJ whole genome shotgun (WGS) entry which is preliminary data.</text>
</comment>
<evidence type="ECO:0000256" key="2">
    <source>
        <dbReference type="ARBA" id="ARBA00004245"/>
    </source>
</evidence>
<evidence type="ECO:0000313" key="8">
    <source>
        <dbReference type="EMBL" id="KAH0554132.1"/>
    </source>
</evidence>
<gene>
    <name evidence="8" type="ORF">KQX54_007884</name>
</gene>
<evidence type="ECO:0000256" key="6">
    <source>
        <dbReference type="SAM" id="MobiDB-lite"/>
    </source>
</evidence>
<feature type="compositionally biased region" description="Polar residues" evidence="6">
    <location>
        <begin position="187"/>
        <end position="200"/>
    </location>
</feature>
<evidence type="ECO:0000313" key="9">
    <source>
        <dbReference type="Proteomes" id="UP000826195"/>
    </source>
</evidence>
<keyword evidence="4" id="KW-0206">Cytoskeleton</keyword>
<dbReference type="AlphaFoldDB" id="A0AAV7I681"/>
<keyword evidence="9" id="KW-1185">Reference proteome</keyword>
<keyword evidence="3" id="KW-0963">Cytoplasm</keyword>
<feature type="region of interest" description="Disordered" evidence="6">
    <location>
        <begin position="185"/>
        <end position="227"/>
    </location>
</feature>
<name>A0AAV7I681_COTGL</name>
<dbReference type="Pfam" id="PF13864">
    <property type="entry name" value="Enkurin"/>
    <property type="match status" value="1"/>
</dbReference>
<protein>
    <recommendedName>
        <fullName evidence="7">Enkurin domain-containing protein</fullName>
    </recommendedName>
</protein>
<dbReference type="EMBL" id="JAHXZJ010001119">
    <property type="protein sequence ID" value="KAH0554132.1"/>
    <property type="molecule type" value="Genomic_DNA"/>
</dbReference>
<comment type="subcellular location">
    <subcellularLocation>
        <location evidence="1">Cell projection</location>
        <location evidence="1">Cilium</location>
    </subcellularLocation>
    <subcellularLocation>
        <location evidence="2">Cytoplasm</location>
        <location evidence="2">Cytoskeleton</location>
    </subcellularLocation>
</comment>
<sequence length="301" mass="35653">MAYDIEENIMELIAKPPIEIEEPPMYVSKFRNSVKRASIRDKSAHKTLGVPRVSLNSPQEFLRKHSRNEIKHSDIKHKHYHIPNYQHKLPEWKPQKLTNNSDKIPRNTVDSGKNFKRDNIVKVKNAQAKKPILYYVDDRLGNSFPRKPNGSFSVNPNMENENPLYYFEKNRQNEKTRKKLLEKFMKSNKNSTDQSSAKSKTSSEHDRLESTENDKKLSKKHTKKEQSCLYVTEEERAQLLLGMKKRWEDMMKQFQSLPFLTDTPPKAKRKAKMEQDLKQLEKDIDMIERYPHIYVYNDNDD</sequence>
<evidence type="ECO:0000256" key="3">
    <source>
        <dbReference type="ARBA" id="ARBA00022490"/>
    </source>
</evidence>
<proteinExistence type="predicted"/>
<evidence type="ECO:0000259" key="7">
    <source>
        <dbReference type="PROSITE" id="PS51665"/>
    </source>
</evidence>
<keyword evidence="5" id="KW-0966">Cell projection</keyword>
<accession>A0AAV7I681</accession>
<dbReference type="InterPro" id="IPR027012">
    <property type="entry name" value="Enkurin_dom"/>
</dbReference>
<dbReference type="GO" id="GO:0005516">
    <property type="term" value="F:calmodulin binding"/>
    <property type="evidence" value="ECO:0007669"/>
    <property type="project" value="TreeGrafter"/>
</dbReference>
<feature type="compositionally biased region" description="Basic and acidic residues" evidence="6">
    <location>
        <begin position="201"/>
        <end position="216"/>
    </location>
</feature>